<dbReference type="SUPFAM" id="SSF52788">
    <property type="entry name" value="Phosphotyrosine protein phosphatases I"/>
    <property type="match status" value="1"/>
</dbReference>
<evidence type="ECO:0000256" key="2">
    <source>
        <dbReference type="ARBA" id="ARBA00013064"/>
    </source>
</evidence>
<evidence type="ECO:0000256" key="4">
    <source>
        <dbReference type="ARBA" id="ARBA00022912"/>
    </source>
</evidence>
<comment type="similarity">
    <text evidence="1">Belongs to the low molecular weight phosphotyrosine protein phosphatase family.</text>
</comment>
<dbReference type="RefSeq" id="WP_123198607.1">
    <property type="nucleotide sequence ID" value="NZ_QICB01000007.1"/>
</dbReference>
<dbReference type="InterPro" id="IPR050438">
    <property type="entry name" value="LMW_PTPase"/>
</dbReference>
<dbReference type="PANTHER" id="PTHR11717">
    <property type="entry name" value="LOW MOLECULAR WEIGHT PROTEIN TYROSINE PHOSPHATASE"/>
    <property type="match status" value="1"/>
</dbReference>
<feature type="active site" evidence="5">
    <location>
        <position position="20"/>
    </location>
</feature>
<dbReference type="SMART" id="SM00226">
    <property type="entry name" value="LMWPc"/>
    <property type="match status" value="1"/>
</dbReference>
<feature type="active site" description="Proton donor" evidence="5">
    <location>
        <position position="134"/>
    </location>
</feature>
<dbReference type="PRINTS" id="PR00719">
    <property type="entry name" value="LMWPTPASE"/>
</dbReference>
<evidence type="ECO:0000256" key="3">
    <source>
        <dbReference type="ARBA" id="ARBA00022801"/>
    </source>
</evidence>
<keyword evidence="3" id="KW-0378">Hydrolase</keyword>
<name>A0A3N0ADQ0_9ACTN</name>
<accession>A0A3N0ADQ0</accession>
<feature type="active site" description="Nucleophile" evidence="5">
    <location>
        <position position="14"/>
    </location>
</feature>
<evidence type="ECO:0000313" key="7">
    <source>
        <dbReference type="EMBL" id="RNL18864.1"/>
    </source>
</evidence>
<dbReference type="CDD" id="cd16343">
    <property type="entry name" value="LMWPTP"/>
    <property type="match status" value="1"/>
</dbReference>
<dbReference type="Proteomes" id="UP000267368">
    <property type="component" value="Unassembled WGS sequence"/>
</dbReference>
<dbReference type="PANTHER" id="PTHR11717:SF7">
    <property type="entry name" value="LOW MOLECULAR WEIGHT PHOSPHOTYROSINE PROTEIN PHOSPHATASE"/>
    <property type="match status" value="1"/>
</dbReference>
<organism evidence="7 8">
    <name type="scientific">Slackia faecicanis</name>
    <dbReference type="NCBI Taxonomy" id="255723"/>
    <lineage>
        <taxon>Bacteria</taxon>
        <taxon>Bacillati</taxon>
        <taxon>Actinomycetota</taxon>
        <taxon>Coriobacteriia</taxon>
        <taxon>Eggerthellales</taxon>
        <taxon>Eggerthellaceae</taxon>
        <taxon>Slackia</taxon>
    </lineage>
</organism>
<reference evidence="8" key="1">
    <citation type="submission" date="2018-05" db="EMBL/GenBank/DDBJ databases">
        <title>Genome Sequencing of selected type strains of the family Eggerthellaceae.</title>
        <authorList>
            <person name="Danylec N."/>
            <person name="Stoll D.A."/>
            <person name="Doetsch A."/>
            <person name="Huch M."/>
        </authorList>
    </citation>
    <scope>NUCLEOTIDE SEQUENCE [LARGE SCALE GENOMIC DNA]</scope>
    <source>
        <strain evidence="8">DSM 17537</strain>
    </source>
</reference>
<protein>
    <recommendedName>
        <fullName evidence="2">protein-tyrosine-phosphatase</fullName>
        <ecNumber evidence="2">3.1.3.48</ecNumber>
    </recommendedName>
</protein>
<feature type="domain" description="Phosphotyrosine protein phosphatase I" evidence="6">
    <location>
        <begin position="8"/>
        <end position="158"/>
    </location>
</feature>
<keyword evidence="8" id="KW-1185">Reference proteome</keyword>
<evidence type="ECO:0000313" key="8">
    <source>
        <dbReference type="Proteomes" id="UP000267368"/>
    </source>
</evidence>
<dbReference type="InterPro" id="IPR036196">
    <property type="entry name" value="Ptyr_pPase_sf"/>
</dbReference>
<evidence type="ECO:0000256" key="1">
    <source>
        <dbReference type="ARBA" id="ARBA00011063"/>
    </source>
</evidence>
<dbReference type="Pfam" id="PF01451">
    <property type="entry name" value="LMWPc"/>
    <property type="match status" value="1"/>
</dbReference>
<gene>
    <name evidence="7" type="ORF">DMP07_07915</name>
</gene>
<dbReference type="InterPro" id="IPR023485">
    <property type="entry name" value="Ptyr_pPase"/>
</dbReference>
<dbReference type="EMBL" id="QICB01000007">
    <property type="protein sequence ID" value="RNL18864.1"/>
    <property type="molecule type" value="Genomic_DNA"/>
</dbReference>
<evidence type="ECO:0000259" key="6">
    <source>
        <dbReference type="SMART" id="SM00226"/>
    </source>
</evidence>
<proteinExistence type="inferred from homology"/>
<sequence>MQQRRPVHRIMFVCHGNICRSTMAEFVMKDLVKKAGREADFVIASSATSTEEIGNDTYPGTKRVLADHGVSFAPRAAVQLRAADYDAYDLFVGMDAANIRNMRRMLKGDPQDKVRKLLEFPEGADADTATDVADPWYTGDFETTYDDVLRGCEALLAWLR</sequence>
<dbReference type="EC" id="3.1.3.48" evidence="2"/>
<dbReference type="Gene3D" id="3.40.50.2300">
    <property type="match status" value="1"/>
</dbReference>
<dbReference type="AlphaFoldDB" id="A0A3N0ADQ0"/>
<dbReference type="InterPro" id="IPR017867">
    <property type="entry name" value="Tyr_phospatase_low_mol_wt"/>
</dbReference>
<comment type="caution">
    <text evidence="7">The sequence shown here is derived from an EMBL/GenBank/DDBJ whole genome shotgun (WGS) entry which is preliminary data.</text>
</comment>
<evidence type="ECO:0000256" key="5">
    <source>
        <dbReference type="PIRSR" id="PIRSR617867-1"/>
    </source>
</evidence>
<dbReference type="GO" id="GO:0004725">
    <property type="term" value="F:protein tyrosine phosphatase activity"/>
    <property type="evidence" value="ECO:0007669"/>
    <property type="project" value="UniProtKB-EC"/>
</dbReference>
<keyword evidence="4" id="KW-0904">Protein phosphatase</keyword>
<dbReference type="OrthoDB" id="9784339at2"/>